<reference evidence="1" key="1">
    <citation type="submission" date="2014-09" db="EMBL/GenBank/DDBJ databases">
        <authorList>
            <person name="Magalhaes I.L.F."/>
            <person name="Oliveira U."/>
            <person name="Santos F.R."/>
            <person name="Vidigal T.H.D.A."/>
            <person name="Brescovit A.D."/>
            <person name="Santos A.J."/>
        </authorList>
    </citation>
    <scope>NUCLEOTIDE SEQUENCE</scope>
    <source>
        <tissue evidence="1">Shoot tissue taken approximately 20 cm above the soil surface</tissue>
    </source>
</reference>
<dbReference type="EMBL" id="GBRH01160455">
    <property type="protein sequence ID" value="JAE37441.1"/>
    <property type="molecule type" value="Transcribed_RNA"/>
</dbReference>
<dbReference type="AlphaFoldDB" id="A0A0A9HRC0"/>
<proteinExistence type="predicted"/>
<organism evidence="1">
    <name type="scientific">Arundo donax</name>
    <name type="common">Giant reed</name>
    <name type="synonym">Donax arundinaceus</name>
    <dbReference type="NCBI Taxonomy" id="35708"/>
    <lineage>
        <taxon>Eukaryota</taxon>
        <taxon>Viridiplantae</taxon>
        <taxon>Streptophyta</taxon>
        <taxon>Embryophyta</taxon>
        <taxon>Tracheophyta</taxon>
        <taxon>Spermatophyta</taxon>
        <taxon>Magnoliopsida</taxon>
        <taxon>Liliopsida</taxon>
        <taxon>Poales</taxon>
        <taxon>Poaceae</taxon>
        <taxon>PACMAD clade</taxon>
        <taxon>Arundinoideae</taxon>
        <taxon>Arundineae</taxon>
        <taxon>Arundo</taxon>
    </lineage>
</organism>
<evidence type="ECO:0000313" key="1">
    <source>
        <dbReference type="EMBL" id="JAE37441.1"/>
    </source>
</evidence>
<sequence length="79" mass="9104">MFQAMNLRLRATREERNMFQAMNLRLRATQILALLCFWLAVVMAIGSIVTATDVGRRYCESPNPPKWPFPERPGRCPPP</sequence>
<protein>
    <submittedName>
        <fullName evidence="1">Uncharacterized protein</fullName>
    </submittedName>
</protein>
<reference evidence="1" key="2">
    <citation type="journal article" date="2015" name="Data Brief">
        <title>Shoot transcriptome of the giant reed, Arundo donax.</title>
        <authorList>
            <person name="Barrero R.A."/>
            <person name="Guerrero F.D."/>
            <person name="Moolhuijzen P."/>
            <person name="Goolsby J.A."/>
            <person name="Tidwell J."/>
            <person name="Bellgard S.E."/>
            <person name="Bellgard M.I."/>
        </authorList>
    </citation>
    <scope>NUCLEOTIDE SEQUENCE</scope>
    <source>
        <tissue evidence="1">Shoot tissue taken approximately 20 cm above the soil surface</tissue>
    </source>
</reference>
<accession>A0A0A9HRC0</accession>
<name>A0A0A9HRC0_ARUDO</name>